<organism evidence="3">
    <name type="scientific">Oryza meridionalis</name>
    <dbReference type="NCBI Taxonomy" id="40149"/>
    <lineage>
        <taxon>Eukaryota</taxon>
        <taxon>Viridiplantae</taxon>
        <taxon>Streptophyta</taxon>
        <taxon>Embryophyta</taxon>
        <taxon>Tracheophyta</taxon>
        <taxon>Spermatophyta</taxon>
        <taxon>Magnoliopsida</taxon>
        <taxon>Liliopsida</taxon>
        <taxon>Poales</taxon>
        <taxon>Poaceae</taxon>
        <taxon>BOP clade</taxon>
        <taxon>Oryzoideae</taxon>
        <taxon>Oryzeae</taxon>
        <taxon>Oryzinae</taxon>
        <taxon>Oryza</taxon>
    </lineage>
</organism>
<dbReference type="AlphaFoldDB" id="A0A0E0D4F3"/>
<reference evidence="3" key="2">
    <citation type="submission" date="2018-05" db="EMBL/GenBank/DDBJ databases">
        <title>OmerRS3 (Oryza meridionalis Reference Sequence Version 3).</title>
        <authorList>
            <person name="Zhang J."/>
            <person name="Kudrna D."/>
            <person name="Lee S."/>
            <person name="Talag J."/>
            <person name="Welchert J."/>
            <person name="Wing R.A."/>
        </authorList>
    </citation>
    <scope>NUCLEOTIDE SEQUENCE [LARGE SCALE GENOMIC DNA]</scope>
    <source>
        <strain evidence="3">cv. OR44</strain>
    </source>
</reference>
<feature type="transmembrane region" description="Helical" evidence="2">
    <location>
        <begin position="50"/>
        <end position="72"/>
    </location>
</feature>
<dbReference type="EnsemblPlants" id="OMERI03G25520.2">
    <property type="protein sequence ID" value="OMERI03G25520.2"/>
    <property type="gene ID" value="OMERI03G25520"/>
</dbReference>
<protein>
    <submittedName>
        <fullName evidence="3">Uncharacterized protein</fullName>
    </submittedName>
</protein>
<dbReference type="Gramene" id="OMERI03G25520.2">
    <property type="protein sequence ID" value="OMERI03G25520.2"/>
    <property type="gene ID" value="OMERI03G25520"/>
</dbReference>
<keyword evidence="2" id="KW-1133">Transmembrane helix</keyword>
<reference evidence="3" key="1">
    <citation type="submission" date="2015-04" db="UniProtKB">
        <authorList>
            <consortium name="EnsemblPlants"/>
        </authorList>
    </citation>
    <scope>IDENTIFICATION</scope>
</reference>
<keyword evidence="2" id="KW-0472">Membrane</keyword>
<keyword evidence="2" id="KW-0812">Transmembrane</keyword>
<dbReference type="Proteomes" id="UP000008021">
    <property type="component" value="Chromosome 3"/>
</dbReference>
<keyword evidence="4" id="KW-1185">Reference proteome</keyword>
<feature type="region of interest" description="Disordered" evidence="1">
    <location>
        <begin position="156"/>
        <end position="205"/>
    </location>
</feature>
<evidence type="ECO:0000256" key="1">
    <source>
        <dbReference type="SAM" id="MobiDB-lite"/>
    </source>
</evidence>
<proteinExistence type="predicted"/>
<accession>A0A0E0D4F3</accession>
<feature type="compositionally biased region" description="Basic residues" evidence="1">
    <location>
        <begin position="175"/>
        <end position="184"/>
    </location>
</feature>
<feature type="compositionally biased region" description="Polar residues" evidence="1">
    <location>
        <begin position="190"/>
        <end position="205"/>
    </location>
</feature>
<sequence length="205" mass="22401">MDGRDLISTSLNPNEVLAVLTSGERSSWVRERLAAAAGGRRRGRARRRAGEARVSLIGLVGGGFDCGFLAVMTNKPRFSMLRLDLFKDQNCADLNLCVSEPPQTHHVRIDFCESFLERWRSSLGEATSSSSLDEAQITLLGGWHCEALQAQHLSKLHGSSREVSKHLGRTGGGERRKKKKKKRGSKDGKTSNQSAVLTTTPAVSD</sequence>
<name>A0A0E0D4F3_9ORYZ</name>
<evidence type="ECO:0000256" key="2">
    <source>
        <dbReference type="SAM" id="Phobius"/>
    </source>
</evidence>
<evidence type="ECO:0000313" key="3">
    <source>
        <dbReference type="EnsemblPlants" id="OMERI03G25520.2"/>
    </source>
</evidence>
<evidence type="ECO:0000313" key="4">
    <source>
        <dbReference type="Proteomes" id="UP000008021"/>
    </source>
</evidence>